<gene>
    <name evidence="1" type="ORF">EPI10_006338</name>
</gene>
<dbReference type="Proteomes" id="UP000325315">
    <property type="component" value="Unassembled WGS sequence"/>
</dbReference>
<dbReference type="OrthoDB" id="1938712at2759"/>
<reference evidence="2" key="1">
    <citation type="journal article" date="2019" name="Plant Biotechnol. J.">
        <title>Genome sequencing of the Australian wild diploid species Gossypium australe highlights disease resistance and delayed gland morphogenesis.</title>
        <authorList>
            <person name="Cai Y."/>
            <person name="Cai X."/>
            <person name="Wang Q."/>
            <person name="Wang P."/>
            <person name="Zhang Y."/>
            <person name="Cai C."/>
            <person name="Xu Y."/>
            <person name="Wang K."/>
            <person name="Zhou Z."/>
            <person name="Wang C."/>
            <person name="Geng S."/>
            <person name="Li B."/>
            <person name="Dong Q."/>
            <person name="Hou Y."/>
            <person name="Wang H."/>
            <person name="Ai P."/>
            <person name="Liu Z."/>
            <person name="Yi F."/>
            <person name="Sun M."/>
            <person name="An G."/>
            <person name="Cheng J."/>
            <person name="Zhang Y."/>
            <person name="Shi Q."/>
            <person name="Xie Y."/>
            <person name="Shi X."/>
            <person name="Chang Y."/>
            <person name="Huang F."/>
            <person name="Chen Y."/>
            <person name="Hong S."/>
            <person name="Mi L."/>
            <person name="Sun Q."/>
            <person name="Zhang L."/>
            <person name="Zhou B."/>
            <person name="Peng R."/>
            <person name="Zhang X."/>
            <person name="Liu F."/>
        </authorList>
    </citation>
    <scope>NUCLEOTIDE SEQUENCE [LARGE SCALE GENOMIC DNA]</scope>
    <source>
        <strain evidence="2">cv. PA1801</strain>
    </source>
</reference>
<accession>A0A5B6WS15</accession>
<evidence type="ECO:0000313" key="2">
    <source>
        <dbReference type="Proteomes" id="UP000325315"/>
    </source>
</evidence>
<name>A0A5B6WS15_9ROSI</name>
<dbReference type="EMBL" id="SMMG02000002">
    <property type="protein sequence ID" value="KAA3484243.1"/>
    <property type="molecule type" value="Genomic_DNA"/>
</dbReference>
<dbReference type="AlphaFoldDB" id="A0A5B6WS15"/>
<evidence type="ECO:0000313" key="1">
    <source>
        <dbReference type="EMBL" id="KAA3484243.1"/>
    </source>
</evidence>
<keyword evidence="2" id="KW-1185">Reference proteome</keyword>
<sequence length="78" mass="8628">MKKKIDIAAKGLRLCDRVSPWKANVVADAIAKKTLSMASDGGFLAELQLRPTLLQQIKEKQASDEELVNRVHQVEQGV</sequence>
<proteinExistence type="predicted"/>
<protein>
    <submittedName>
        <fullName evidence="1">Integrase</fullName>
    </submittedName>
</protein>
<organism evidence="1 2">
    <name type="scientific">Gossypium australe</name>
    <dbReference type="NCBI Taxonomy" id="47621"/>
    <lineage>
        <taxon>Eukaryota</taxon>
        <taxon>Viridiplantae</taxon>
        <taxon>Streptophyta</taxon>
        <taxon>Embryophyta</taxon>
        <taxon>Tracheophyta</taxon>
        <taxon>Spermatophyta</taxon>
        <taxon>Magnoliopsida</taxon>
        <taxon>eudicotyledons</taxon>
        <taxon>Gunneridae</taxon>
        <taxon>Pentapetalae</taxon>
        <taxon>rosids</taxon>
        <taxon>malvids</taxon>
        <taxon>Malvales</taxon>
        <taxon>Malvaceae</taxon>
        <taxon>Malvoideae</taxon>
        <taxon>Gossypium</taxon>
    </lineage>
</organism>
<comment type="caution">
    <text evidence="1">The sequence shown here is derived from an EMBL/GenBank/DDBJ whole genome shotgun (WGS) entry which is preliminary data.</text>
</comment>